<sequence>MLRDLLKECIEGRTLTEYEAETIMNQIMRGEATASQIASLLSMLRLRGETVDELTGFAKAMRKHMKAIPTLSTEHVIDTCGTGGDGVSSFNISTATALVVSALGVKVAKHGNRAVSSKSGSADVLEYLGIPIQTTPEDVSDALEKYSMSFLFAPNYHSAMRHAAETRREIGFRTAFNLLGPLSNPARCKRQVIGVYDTKFAEKMAKTLQRLGSTHVLFVTGRDGLDEITVTTETDIVELKNNEIFRYTIHPHEFGLPIGNLVDIQTSSVEQSGEVIKSIFHRVSNESATNIVLINAGAALYVSGIASSIHQGIILAKEALDSYQVLYHFLSLVGKKEEHRYA</sequence>
<protein>
    <recommendedName>
        <fullName evidence="5">Anthranilate phosphoribosyltransferase</fullName>
        <ecNumber evidence="5">2.4.2.18</ecNumber>
    </recommendedName>
</protein>
<comment type="pathway">
    <text evidence="5">Amino-acid biosynthesis; L-tryptophan biosynthesis; L-tryptophan from chorismate: step 2/5.</text>
</comment>
<evidence type="ECO:0000256" key="1">
    <source>
        <dbReference type="ARBA" id="ARBA00022676"/>
    </source>
</evidence>
<feature type="domain" description="Glycosyl transferase family 3 N-terminal" evidence="7">
    <location>
        <begin position="3"/>
        <end position="65"/>
    </location>
</feature>
<comment type="cofactor">
    <cofactor evidence="5">
        <name>Mg(2+)</name>
        <dbReference type="ChEBI" id="CHEBI:18420"/>
    </cofactor>
    <text evidence="5">Binds 2 magnesium ions per monomer.</text>
</comment>
<dbReference type="SUPFAM" id="SSF47648">
    <property type="entry name" value="Nucleoside phosphorylase/phosphoribosyltransferase N-terminal domain"/>
    <property type="match status" value="1"/>
</dbReference>
<keyword evidence="5" id="KW-0028">Amino-acid biosynthesis</keyword>
<feature type="binding site" evidence="5">
    <location>
        <position position="81"/>
    </location>
    <ligand>
        <name>5-phospho-alpha-D-ribose 1-diphosphate</name>
        <dbReference type="ChEBI" id="CHEBI:58017"/>
    </ligand>
</feature>
<proteinExistence type="inferred from homology"/>
<dbReference type="PANTHER" id="PTHR43285">
    <property type="entry name" value="ANTHRANILATE PHOSPHORIBOSYLTRANSFERASE"/>
    <property type="match status" value="1"/>
</dbReference>
<feature type="binding site" evidence="5">
    <location>
        <position position="89"/>
    </location>
    <ligand>
        <name>5-phospho-alpha-D-ribose 1-diphosphate</name>
        <dbReference type="ChEBI" id="CHEBI:58017"/>
    </ligand>
</feature>
<feature type="binding site" evidence="5">
    <location>
        <position position="227"/>
    </location>
    <ligand>
        <name>Mg(2+)</name>
        <dbReference type="ChEBI" id="CHEBI:18420"/>
        <label>1</label>
    </ligand>
</feature>
<dbReference type="PANTHER" id="PTHR43285:SF2">
    <property type="entry name" value="ANTHRANILATE PHOSPHORIBOSYLTRANSFERASE"/>
    <property type="match status" value="1"/>
</dbReference>
<feature type="binding site" evidence="5">
    <location>
        <position position="226"/>
    </location>
    <ligand>
        <name>Mg(2+)</name>
        <dbReference type="ChEBI" id="CHEBI:18420"/>
        <label>2</label>
    </ligand>
</feature>
<evidence type="ECO:0000256" key="4">
    <source>
        <dbReference type="ARBA" id="ARBA00023141"/>
    </source>
</evidence>
<keyword evidence="4 5" id="KW-0057">Aromatic amino acid biosynthesis</keyword>
<comment type="subunit">
    <text evidence="5">Homodimer.</text>
</comment>
<keyword evidence="9" id="KW-1185">Reference proteome</keyword>
<gene>
    <name evidence="5 8" type="primary">trpD</name>
    <name evidence="8" type="ORF">ACFSCX_18660</name>
</gene>
<comment type="function">
    <text evidence="5">Catalyzes the transfer of the phosphoribosyl group of 5-phosphorylribose-1-pyrophosphate (PRPP) to anthranilate to yield N-(5'-phosphoribosyl)-anthranilate (PRA).</text>
</comment>
<keyword evidence="3 5" id="KW-0822">Tryptophan biosynthesis</keyword>
<keyword evidence="5" id="KW-0460">Magnesium</keyword>
<feature type="binding site" evidence="5">
    <location>
        <position position="81"/>
    </location>
    <ligand>
        <name>anthranilate</name>
        <dbReference type="ChEBI" id="CHEBI:16567"/>
        <label>1</label>
    </ligand>
</feature>
<dbReference type="InterPro" id="IPR005940">
    <property type="entry name" value="Anthranilate_Pribosyl_Tfrase"/>
</dbReference>
<evidence type="ECO:0000256" key="3">
    <source>
        <dbReference type="ARBA" id="ARBA00022822"/>
    </source>
</evidence>
<evidence type="ECO:0000259" key="7">
    <source>
        <dbReference type="Pfam" id="PF02885"/>
    </source>
</evidence>
<feature type="binding site" evidence="5">
    <location>
        <position position="167"/>
    </location>
    <ligand>
        <name>anthranilate</name>
        <dbReference type="ChEBI" id="CHEBI:16567"/>
        <label>2</label>
    </ligand>
</feature>
<keyword evidence="5" id="KW-0479">Metal-binding</keyword>
<comment type="similarity">
    <text evidence="5">Belongs to the anthranilate phosphoribosyltransferase family.</text>
</comment>
<dbReference type="InterPro" id="IPR035902">
    <property type="entry name" value="Nuc_phospho_transferase"/>
</dbReference>
<evidence type="ECO:0000313" key="8">
    <source>
        <dbReference type="EMBL" id="MFD1738548.1"/>
    </source>
</evidence>
<organism evidence="8 9">
    <name type="scientific">Bacillus salitolerans</name>
    <dbReference type="NCBI Taxonomy" id="1437434"/>
    <lineage>
        <taxon>Bacteria</taxon>
        <taxon>Bacillati</taxon>
        <taxon>Bacillota</taxon>
        <taxon>Bacilli</taxon>
        <taxon>Bacillales</taxon>
        <taxon>Bacillaceae</taxon>
        <taxon>Bacillus</taxon>
    </lineage>
</organism>
<evidence type="ECO:0000313" key="9">
    <source>
        <dbReference type="Proteomes" id="UP001597214"/>
    </source>
</evidence>
<dbReference type="InterPro" id="IPR000312">
    <property type="entry name" value="Glycosyl_Trfase_fam3"/>
</dbReference>
<reference evidence="9" key="1">
    <citation type="journal article" date="2019" name="Int. J. Syst. Evol. Microbiol.">
        <title>The Global Catalogue of Microorganisms (GCM) 10K type strain sequencing project: providing services to taxonomists for standard genome sequencing and annotation.</title>
        <authorList>
            <consortium name="The Broad Institute Genomics Platform"/>
            <consortium name="The Broad Institute Genome Sequencing Center for Infectious Disease"/>
            <person name="Wu L."/>
            <person name="Ma J."/>
        </authorList>
    </citation>
    <scope>NUCLEOTIDE SEQUENCE [LARGE SCALE GENOMIC DNA]</scope>
    <source>
        <strain evidence="9">CCUG 49339</strain>
    </source>
</reference>
<feature type="binding site" evidence="5">
    <location>
        <position position="121"/>
    </location>
    <ligand>
        <name>5-phospho-alpha-D-ribose 1-diphosphate</name>
        <dbReference type="ChEBI" id="CHEBI:58017"/>
    </ligand>
</feature>
<dbReference type="NCBIfam" id="TIGR01245">
    <property type="entry name" value="trpD"/>
    <property type="match status" value="1"/>
</dbReference>
<evidence type="ECO:0000256" key="2">
    <source>
        <dbReference type="ARBA" id="ARBA00022679"/>
    </source>
</evidence>
<feature type="domain" description="Glycosyl transferase family 3" evidence="6">
    <location>
        <begin position="74"/>
        <end position="322"/>
    </location>
</feature>
<evidence type="ECO:0000259" key="6">
    <source>
        <dbReference type="Pfam" id="PF00591"/>
    </source>
</evidence>
<evidence type="ECO:0000256" key="5">
    <source>
        <dbReference type="HAMAP-Rule" id="MF_00211"/>
    </source>
</evidence>
<dbReference type="Pfam" id="PF00591">
    <property type="entry name" value="Glycos_transf_3"/>
    <property type="match status" value="1"/>
</dbReference>
<keyword evidence="2 5" id="KW-0808">Transferase</keyword>
<comment type="catalytic activity">
    <reaction evidence="5">
        <text>N-(5-phospho-beta-D-ribosyl)anthranilate + diphosphate = 5-phospho-alpha-D-ribose 1-diphosphate + anthranilate</text>
        <dbReference type="Rhea" id="RHEA:11768"/>
        <dbReference type="ChEBI" id="CHEBI:16567"/>
        <dbReference type="ChEBI" id="CHEBI:18277"/>
        <dbReference type="ChEBI" id="CHEBI:33019"/>
        <dbReference type="ChEBI" id="CHEBI:58017"/>
        <dbReference type="EC" id="2.4.2.18"/>
    </reaction>
</comment>
<dbReference type="Pfam" id="PF02885">
    <property type="entry name" value="Glycos_trans_3N"/>
    <property type="match status" value="1"/>
</dbReference>
<dbReference type="Proteomes" id="UP001597214">
    <property type="component" value="Unassembled WGS sequence"/>
</dbReference>
<feature type="binding site" evidence="5">
    <location>
        <position position="112"/>
    </location>
    <ligand>
        <name>anthranilate</name>
        <dbReference type="ChEBI" id="CHEBI:16567"/>
        <label>1</label>
    </ligand>
</feature>
<dbReference type="InterPro" id="IPR017459">
    <property type="entry name" value="Glycosyl_Trfase_fam3_N_dom"/>
</dbReference>
<accession>A0ABW4LVD5</accession>
<feature type="binding site" evidence="5">
    <location>
        <begin position="109"/>
        <end position="117"/>
    </location>
    <ligand>
        <name>5-phospho-alpha-D-ribose 1-diphosphate</name>
        <dbReference type="ChEBI" id="CHEBI:58017"/>
    </ligand>
</feature>
<name>A0ABW4LVD5_9BACI</name>
<feature type="binding site" evidence="5">
    <location>
        <position position="227"/>
    </location>
    <ligand>
        <name>Mg(2+)</name>
        <dbReference type="ChEBI" id="CHEBI:18420"/>
        <label>2</label>
    </ligand>
</feature>
<feature type="binding site" evidence="5">
    <location>
        <begin position="91"/>
        <end position="94"/>
    </location>
    <ligand>
        <name>5-phospho-alpha-D-ribose 1-diphosphate</name>
        <dbReference type="ChEBI" id="CHEBI:58017"/>
    </ligand>
</feature>
<dbReference type="RefSeq" id="WP_377929750.1">
    <property type="nucleotide sequence ID" value="NZ_JBHUEM010000045.1"/>
</dbReference>
<dbReference type="GO" id="GO:0004048">
    <property type="term" value="F:anthranilate phosphoribosyltransferase activity"/>
    <property type="evidence" value="ECO:0007669"/>
    <property type="project" value="UniProtKB-EC"/>
</dbReference>
<keyword evidence="1 5" id="KW-0328">Glycosyltransferase</keyword>
<dbReference type="EC" id="2.4.2.18" evidence="5"/>
<feature type="binding site" evidence="5">
    <location>
        <position position="93"/>
    </location>
    <ligand>
        <name>Mg(2+)</name>
        <dbReference type="ChEBI" id="CHEBI:18420"/>
        <label>1</label>
    </ligand>
</feature>
<dbReference type="EMBL" id="JBHUEM010000045">
    <property type="protein sequence ID" value="MFD1738548.1"/>
    <property type="molecule type" value="Genomic_DNA"/>
</dbReference>
<comment type="caution">
    <text evidence="8">The sequence shown here is derived from an EMBL/GenBank/DDBJ whole genome shotgun (WGS) entry which is preliminary data.</text>
</comment>
<dbReference type="SUPFAM" id="SSF52418">
    <property type="entry name" value="Nucleoside phosphorylase/phosphoribosyltransferase catalytic domain"/>
    <property type="match status" value="1"/>
</dbReference>
<dbReference type="HAMAP" id="MF_00211">
    <property type="entry name" value="TrpD"/>
    <property type="match status" value="1"/>
</dbReference>
<dbReference type="Gene3D" id="1.20.970.10">
    <property type="entry name" value="Transferase, Pyrimidine Nucleoside Phosphorylase, Chain C"/>
    <property type="match status" value="1"/>
</dbReference>
<dbReference type="InterPro" id="IPR036320">
    <property type="entry name" value="Glycosyl_Trfase_fam3_N_dom_sf"/>
</dbReference>
<feature type="binding site" evidence="5">
    <location>
        <begin position="84"/>
        <end position="85"/>
    </location>
    <ligand>
        <name>5-phospho-alpha-D-ribose 1-diphosphate</name>
        <dbReference type="ChEBI" id="CHEBI:58017"/>
    </ligand>
</feature>
<dbReference type="Gene3D" id="3.40.1030.10">
    <property type="entry name" value="Nucleoside phosphorylase/phosphoribosyltransferase catalytic domain"/>
    <property type="match status" value="1"/>
</dbReference>
<comment type="caution">
    <text evidence="5">Lacks conserved residue(s) required for the propagation of feature annotation.</text>
</comment>